<dbReference type="Pfam" id="PF05653">
    <property type="entry name" value="Mg_trans_NIPA"/>
    <property type="match status" value="1"/>
</dbReference>
<protein>
    <submittedName>
        <fullName evidence="5">Magnesium transporter NIPA2</fullName>
    </submittedName>
</protein>
<gene>
    <name evidence="5" type="primary">NIPA2</name>
    <name evidence="5" type="ORF">AK812_SmicGene32873</name>
</gene>
<keyword evidence="2" id="KW-0812">Transmembrane</keyword>
<reference evidence="5 6" key="1">
    <citation type="submission" date="2016-02" db="EMBL/GenBank/DDBJ databases">
        <title>Genome analysis of coral dinoflagellate symbionts highlights evolutionary adaptations to a symbiotic lifestyle.</title>
        <authorList>
            <person name="Aranda M."/>
            <person name="Li Y."/>
            <person name="Liew Y.J."/>
            <person name="Baumgarten S."/>
            <person name="Simakov O."/>
            <person name="Wilson M."/>
            <person name="Piel J."/>
            <person name="Ashoor H."/>
            <person name="Bougouffa S."/>
            <person name="Bajic V.B."/>
            <person name="Ryu T."/>
            <person name="Ravasi T."/>
            <person name="Bayer T."/>
            <person name="Micklem G."/>
            <person name="Kim H."/>
            <person name="Bhak J."/>
            <person name="Lajeunesse T.C."/>
            <person name="Voolstra C.R."/>
        </authorList>
    </citation>
    <scope>NUCLEOTIDE SEQUENCE [LARGE SCALE GENOMIC DNA]</scope>
    <source>
        <strain evidence="5 6">CCMP2467</strain>
    </source>
</reference>
<keyword evidence="3" id="KW-1133">Transmembrane helix</keyword>
<dbReference type="PANTHER" id="PTHR12570">
    <property type="match status" value="1"/>
</dbReference>
<evidence type="ECO:0000256" key="3">
    <source>
        <dbReference type="ARBA" id="ARBA00022989"/>
    </source>
</evidence>
<dbReference type="AlphaFoldDB" id="A0A1Q9CT30"/>
<sequence>MPSRQALPAITLGRKWWNWGPALMPVIGVALILFKTFIIIFGLQLLRYAAIMESRRKWRFKLLGLSMAMAVGPLCEVSAYAFAPQSLLAPLDGFDVIWNILLAPYTLGESLTSSKLLGSGFVFAGAVSAPIFGPHSKPPETMEDLREKFVSRSFLGWILVCISLSFFACLTMPPKNGARPPARRGLLLAMAGGFLAGQRYFMSSTATVLHTSFDEGNWDMWYDPLAYFILGGMLFCAAMNAVLLNKGLAEFEAMMMIPTFVGTSIVTTSVSAAVILKETAQLIAWRLLGYWLGISLVVTGLLIIARDARRQLDGCEDDASQQAQGRRLMGIDAEQNRVVVPVDIATVPRLAH</sequence>
<accession>A0A1Q9CT30</accession>
<evidence type="ECO:0000256" key="2">
    <source>
        <dbReference type="ARBA" id="ARBA00022692"/>
    </source>
</evidence>
<comment type="subcellular location">
    <subcellularLocation>
        <location evidence="1">Membrane</location>
        <topology evidence="1">Multi-pass membrane protein</topology>
    </subcellularLocation>
</comment>
<comment type="caution">
    <text evidence="5">The sequence shown here is derived from an EMBL/GenBank/DDBJ whole genome shotgun (WGS) entry which is preliminary data.</text>
</comment>
<dbReference type="InterPro" id="IPR008521">
    <property type="entry name" value="Mg_trans_NIPA"/>
</dbReference>
<organism evidence="5 6">
    <name type="scientific">Symbiodinium microadriaticum</name>
    <name type="common">Dinoflagellate</name>
    <name type="synonym">Zooxanthella microadriatica</name>
    <dbReference type="NCBI Taxonomy" id="2951"/>
    <lineage>
        <taxon>Eukaryota</taxon>
        <taxon>Sar</taxon>
        <taxon>Alveolata</taxon>
        <taxon>Dinophyceae</taxon>
        <taxon>Suessiales</taxon>
        <taxon>Symbiodiniaceae</taxon>
        <taxon>Symbiodinium</taxon>
    </lineage>
</organism>
<dbReference type="OrthoDB" id="165382at2759"/>
<dbReference type="OMA" id="FAMCIRT"/>
<dbReference type="GO" id="GO:0015095">
    <property type="term" value="F:magnesium ion transmembrane transporter activity"/>
    <property type="evidence" value="ECO:0007669"/>
    <property type="project" value="InterPro"/>
</dbReference>
<keyword evidence="6" id="KW-1185">Reference proteome</keyword>
<evidence type="ECO:0000313" key="5">
    <source>
        <dbReference type="EMBL" id="OLP86070.1"/>
    </source>
</evidence>
<evidence type="ECO:0000256" key="4">
    <source>
        <dbReference type="ARBA" id="ARBA00023136"/>
    </source>
</evidence>
<dbReference type="PANTHER" id="PTHR12570:SF9">
    <property type="entry name" value="MAGNESIUM TRANSPORTER NIPA8-RELATED"/>
    <property type="match status" value="1"/>
</dbReference>
<dbReference type="EMBL" id="LSRX01000938">
    <property type="protein sequence ID" value="OLP86070.1"/>
    <property type="molecule type" value="Genomic_DNA"/>
</dbReference>
<evidence type="ECO:0000256" key="1">
    <source>
        <dbReference type="ARBA" id="ARBA00004141"/>
    </source>
</evidence>
<dbReference type="InterPro" id="IPR037185">
    <property type="entry name" value="EmrE-like"/>
</dbReference>
<name>A0A1Q9CT30_SYMMI</name>
<evidence type="ECO:0000313" key="6">
    <source>
        <dbReference type="Proteomes" id="UP000186817"/>
    </source>
</evidence>
<proteinExistence type="predicted"/>
<dbReference type="GO" id="GO:0016020">
    <property type="term" value="C:membrane"/>
    <property type="evidence" value="ECO:0007669"/>
    <property type="project" value="UniProtKB-SubCell"/>
</dbReference>
<dbReference type="Proteomes" id="UP000186817">
    <property type="component" value="Unassembled WGS sequence"/>
</dbReference>
<keyword evidence="4" id="KW-0472">Membrane</keyword>
<dbReference type="SUPFAM" id="SSF103481">
    <property type="entry name" value="Multidrug resistance efflux transporter EmrE"/>
    <property type="match status" value="1"/>
</dbReference>